<evidence type="ECO:0000313" key="2">
    <source>
        <dbReference type="EMBL" id="KAG6496295.1"/>
    </source>
</evidence>
<dbReference type="Gene3D" id="2.60.40.2310">
    <property type="match status" value="1"/>
</dbReference>
<keyword evidence="3" id="KW-1185">Reference proteome</keyword>
<name>A0A8J5FUP4_ZINOF</name>
<organism evidence="2 3">
    <name type="scientific">Zingiber officinale</name>
    <name type="common">Ginger</name>
    <name type="synonym">Amomum zingiber</name>
    <dbReference type="NCBI Taxonomy" id="94328"/>
    <lineage>
        <taxon>Eukaryota</taxon>
        <taxon>Viridiplantae</taxon>
        <taxon>Streptophyta</taxon>
        <taxon>Embryophyta</taxon>
        <taxon>Tracheophyta</taxon>
        <taxon>Spermatophyta</taxon>
        <taxon>Magnoliopsida</taxon>
        <taxon>Liliopsida</taxon>
        <taxon>Zingiberales</taxon>
        <taxon>Zingiberaceae</taxon>
        <taxon>Zingiber</taxon>
    </lineage>
</organism>
<dbReference type="EMBL" id="JACMSC010000012">
    <property type="protein sequence ID" value="KAG6496295.1"/>
    <property type="molecule type" value="Genomic_DNA"/>
</dbReference>
<dbReference type="Pfam" id="PF17766">
    <property type="entry name" value="fn3_6"/>
    <property type="match status" value="1"/>
</dbReference>
<gene>
    <name evidence="2" type="ORF">ZIOFF_044156</name>
</gene>
<proteinExistence type="predicted"/>
<accession>A0A8J5FUP4</accession>
<comment type="caution">
    <text evidence="2">The sequence shown here is derived from an EMBL/GenBank/DDBJ whole genome shotgun (WGS) entry which is preliminary data.</text>
</comment>
<protein>
    <recommendedName>
        <fullName evidence="1">Subtilisin-like protease fibronectin type-III domain-containing protein</fullName>
    </recommendedName>
</protein>
<dbReference type="Proteomes" id="UP000734854">
    <property type="component" value="Unassembled WGS sequence"/>
</dbReference>
<sequence>MERELRRAPSPAQALQPQLPVDFYFFQRWAILQRVVTNVGLPNSRHTVKVAPPAEVAVSVTPGTLPFREINERKIYTISMESVKNEQGRYAEGQLAWIHAKYKVRSPISVTWEGG</sequence>
<feature type="domain" description="Subtilisin-like protease fibronectin type-III" evidence="1">
    <location>
        <begin position="31"/>
        <end position="110"/>
    </location>
</feature>
<dbReference type="AlphaFoldDB" id="A0A8J5FUP4"/>
<dbReference type="InterPro" id="IPR041469">
    <property type="entry name" value="Subtilisin-like_FN3"/>
</dbReference>
<evidence type="ECO:0000313" key="3">
    <source>
        <dbReference type="Proteomes" id="UP000734854"/>
    </source>
</evidence>
<reference evidence="2 3" key="1">
    <citation type="submission" date="2020-08" db="EMBL/GenBank/DDBJ databases">
        <title>Plant Genome Project.</title>
        <authorList>
            <person name="Zhang R.-G."/>
        </authorList>
    </citation>
    <scope>NUCLEOTIDE SEQUENCE [LARGE SCALE GENOMIC DNA]</scope>
    <source>
        <tissue evidence="2">Rhizome</tissue>
    </source>
</reference>
<evidence type="ECO:0000259" key="1">
    <source>
        <dbReference type="Pfam" id="PF17766"/>
    </source>
</evidence>